<proteinExistence type="predicted"/>
<accession>A0A848LQF2</accession>
<dbReference type="Proteomes" id="UP000518300">
    <property type="component" value="Unassembled WGS sequence"/>
</dbReference>
<dbReference type="AlphaFoldDB" id="A0A848LQF2"/>
<protein>
    <recommendedName>
        <fullName evidence="4">Lipoprotein</fullName>
    </recommendedName>
</protein>
<evidence type="ECO:0000256" key="1">
    <source>
        <dbReference type="SAM" id="SignalP"/>
    </source>
</evidence>
<dbReference type="RefSeq" id="WP_169349107.1">
    <property type="nucleotide sequence ID" value="NZ_JABJTR010000378.1"/>
</dbReference>
<keyword evidence="3" id="KW-1185">Reference proteome</keyword>
<dbReference type="EMBL" id="JABBJJ010000210">
    <property type="protein sequence ID" value="NMO19870.1"/>
    <property type="molecule type" value="Genomic_DNA"/>
</dbReference>
<feature type="chain" id="PRO_5032478450" description="Lipoprotein" evidence="1">
    <location>
        <begin position="20"/>
        <end position="259"/>
    </location>
</feature>
<feature type="signal peptide" evidence="1">
    <location>
        <begin position="1"/>
        <end position="19"/>
    </location>
</feature>
<organism evidence="2 3">
    <name type="scientific">Pyxidicoccus fallax</name>
    <dbReference type="NCBI Taxonomy" id="394095"/>
    <lineage>
        <taxon>Bacteria</taxon>
        <taxon>Pseudomonadati</taxon>
        <taxon>Myxococcota</taxon>
        <taxon>Myxococcia</taxon>
        <taxon>Myxococcales</taxon>
        <taxon>Cystobacterineae</taxon>
        <taxon>Myxococcaceae</taxon>
        <taxon>Pyxidicoccus</taxon>
    </lineage>
</organism>
<gene>
    <name evidence="2" type="ORF">HG543_34175</name>
</gene>
<reference evidence="2 3" key="1">
    <citation type="submission" date="2020-04" db="EMBL/GenBank/DDBJ databases">
        <title>Draft genome of Pyxidicoccus fallax type strain.</title>
        <authorList>
            <person name="Whitworth D.E."/>
        </authorList>
    </citation>
    <scope>NUCLEOTIDE SEQUENCE [LARGE SCALE GENOMIC DNA]</scope>
    <source>
        <strain evidence="2 3">DSM 14698</strain>
    </source>
</reference>
<name>A0A848LQF2_9BACT</name>
<keyword evidence="1" id="KW-0732">Signal</keyword>
<evidence type="ECO:0008006" key="4">
    <source>
        <dbReference type="Google" id="ProtNLM"/>
    </source>
</evidence>
<sequence length="259" mass="27648">MLASAAMHTPLRFSSLLLASTLAAGCLGGEADTATDTLQSTGQEVTDPTVRVYNIVEAVLPAGNYDGVAGNECIALLNPEHRLRKIILVETVGAGGSCALSAYTAGTAVSFTWGDTSVYQGSTGITAIRAALSDTDGAVHRVVGSLTSEAAALAHLQSFLTQTDAQQASQLGTFPATRVHSRYDFDGQEEVYAEAAFQAVRVTQPCENPGSPELNAHFHNGFVYGYSASNTGSCHSGWFSRHHVYNRNWRLVYRYDYSE</sequence>
<comment type="caution">
    <text evidence="2">The sequence shown here is derived from an EMBL/GenBank/DDBJ whole genome shotgun (WGS) entry which is preliminary data.</text>
</comment>
<evidence type="ECO:0000313" key="3">
    <source>
        <dbReference type="Proteomes" id="UP000518300"/>
    </source>
</evidence>
<evidence type="ECO:0000313" key="2">
    <source>
        <dbReference type="EMBL" id="NMO19870.1"/>
    </source>
</evidence>